<evidence type="ECO:0000313" key="3">
    <source>
        <dbReference type="EMBL" id="TCD10969.1"/>
    </source>
</evidence>
<evidence type="ECO:0000256" key="1">
    <source>
        <dbReference type="SAM" id="SignalP"/>
    </source>
</evidence>
<keyword evidence="1" id="KW-0732">Signal</keyword>
<keyword evidence="4" id="KW-1185">Reference proteome</keyword>
<gene>
    <name evidence="3" type="ORF">E0D97_17615</name>
</gene>
<evidence type="ECO:0000259" key="2">
    <source>
        <dbReference type="Pfam" id="PF12973"/>
    </source>
</evidence>
<dbReference type="SUPFAM" id="SSF51182">
    <property type="entry name" value="RmlC-like cupins"/>
    <property type="match status" value="1"/>
</dbReference>
<dbReference type="InterPro" id="IPR025979">
    <property type="entry name" value="ChrR-like_cupin_dom"/>
</dbReference>
<organism evidence="3 4">
    <name type="scientific">Oricola cellulosilytica</name>
    <dbReference type="NCBI Taxonomy" id="1429082"/>
    <lineage>
        <taxon>Bacteria</taxon>
        <taxon>Pseudomonadati</taxon>
        <taxon>Pseudomonadota</taxon>
        <taxon>Alphaproteobacteria</taxon>
        <taxon>Hyphomicrobiales</taxon>
        <taxon>Ahrensiaceae</taxon>
        <taxon>Oricola</taxon>
    </lineage>
</organism>
<dbReference type="CDD" id="cd06989">
    <property type="entry name" value="cupin_DRT102"/>
    <property type="match status" value="1"/>
</dbReference>
<dbReference type="InterPro" id="IPR014710">
    <property type="entry name" value="RmlC-like_jellyroll"/>
</dbReference>
<dbReference type="OrthoDB" id="7506908at2"/>
<proteinExistence type="predicted"/>
<dbReference type="AlphaFoldDB" id="A0A4R0P8J4"/>
<comment type="caution">
    <text evidence="3">The sequence shown here is derived from an EMBL/GenBank/DDBJ whole genome shotgun (WGS) entry which is preliminary data.</text>
</comment>
<evidence type="ECO:0000313" key="4">
    <source>
        <dbReference type="Proteomes" id="UP000291301"/>
    </source>
</evidence>
<sequence>MKIRAFLTTASLALFAAFPSSVSASDALMLSPGDLNWSTGPKTLPGGAEVTVLSGNPGKEGPFVLRLRFPEGYAIPAHRHSKVEHVTVLEGDFNYGLGDVLDRGASIELVTGSFVKIPAETAHFAWTENGAVIQLHADGPFGITYLDPKDDPRSASASN</sequence>
<dbReference type="Pfam" id="PF12973">
    <property type="entry name" value="Cupin_7"/>
    <property type="match status" value="1"/>
</dbReference>
<dbReference type="EMBL" id="SJST01000011">
    <property type="protein sequence ID" value="TCD10969.1"/>
    <property type="molecule type" value="Genomic_DNA"/>
</dbReference>
<feature type="domain" description="ChrR-like cupin" evidence="2">
    <location>
        <begin position="29"/>
        <end position="105"/>
    </location>
</feature>
<dbReference type="Proteomes" id="UP000291301">
    <property type="component" value="Unassembled WGS sequence"/>
</dbReference>
<dbReference type="RefSeq" id="WP_131571755.1">
    <property type="nucleotide sequence ID" value="NZ_JAINFK010000010.1"/>
</dbReference>
<dbReference type="InterPro" id="IPR011051">
    <property type="entry name" value="RmlC_Cupin_sf"/>
</dbReference>
<feature type="chain" id="PRO_5020359530" evidence="1">
    <location>
        <begin position="25"/>
        <end position="159"/>
    </location>
</feature>
<feature type="signal peptide" evidence="1">
    <location>
        <begin position="1"/>
        <end position="24"/>
    </location>
</feature>
<name>A0A4R0P8J4_9HYPH</name>
<dbReference type="Gene3D" id="2.60.120.10">
    <property type="entry name" value="Jelly Rolls"/>
    <property type="match status" value="1"/>
</dbReference>
<accession>A0A4R0P8J4</accession>
<reference evidence="3 4" key="1">
    <citation type="journal article" date="2015" name="Antonie Van Leeuwenhoek">
        <title>Oricola cellulosilytica gen. nov., sp. nov., a cellulose-degrading bacterium of the family Phyllobacteriaceae isolated from surface seashore water, and emended descriptions of Mesorhizobium loti and Phyllobacterium myrsinacearum.</title>
        <authorList>
            <person name="Hameed A."/>
            <person name="Shahina M."/>
            <person name="Lai W.A."/>
            <person name="Lin S.Y."/>
            <person name="Young L.S."/>
            <person name="Liu Y.C."/>
            <person name="Hsu Y.H."/>
            <person name="Young C.C."/>
        </authorList>
    </citation>
    <scope>NUCLEOTIDE SEQUENCE [LARGE SCALE GENOMIC DNA]</scope>
    <source>
        <strain evidence="3 4">KCTC 52183</strain>
    </source>
</reference>
<protein>
    <submittedName>
        <fullName evidence="3">DUF4437 domain-containing protein</fullName>
    </submittedName>
</protein>